<evidence type="ECO:0000313" key="3">
    <source>
        <dbReference type="Proteomes" id="UP000028607"/>
    </source>
</evidence>
<name>A0A085TWG0_9RHOB</name>
<sequence>MRNIRKIIMIGATFFLAAATGHVMQSVGPTPPPKGELAGLLRVRAEVEAPKPLATPVRVQLINKTYLTNPPAPNIASDRGVGAIPVAEEGSADRFLLAAMTTKPMPSASPSATCAPADLSASSVGAGRVLLSVSAPCQSDTTLSVHAGSLKIRAKTDAAGQWSSVLPAFSRDLEISIRAQGREIAHEAVTVSGVDKVNRTILETAAAGGLNLNVYENGTAPAAASPVNITAPRTPDTPLGGYMLSYLTDDDQRLEIYTAPASLGDLQLEVQASVRPDTCGTEQKGRIWNVTGGIAQSATPVTLALPDCPADGGLMMLPLRGISREMTAAQ</sequence>
<keyword evidence="1" id="KW-0732">Signal</keyword>
<protein>
    <submittedName>
        <fullName evidence="2">Uncharacterized protein</fullName>
    </submittedName>
</protein>
<dbReference type="RefSeq" id="WP_038145518.1">
    <property type="nucleotide sequence ID" value="NZ_AQRC01000006.1"/>
</dbReference>
<dbReference type="Proteomes" id="UP000028607">
    <property type="component" value="Unassembled WGS sequence"/>
</dbReference>
<reference evidence="2 3" key="2">
    <citation type="journal article" date="2015" name="Antonie Van Leeuwenhoek">
        <title>Thioclava indica sp. nov., isolated from surface seawater of the Indian Ocean.</title>
        <authorList>
            <person name="Liu Y."/>
            <person name="Lai Q."/>
            <person name="Du J."/>
            <person name="Xu H."/>
            <person name="Jiang L."/>
            <person name="Shao Z."/>
        </authorList>
    </citation>
    <scope>NUCLEOTIDE SEQUENCE [LARGE SCALE GENOMIC DNA]</scope>
    <source>
        <strain evidence="2 3">13D2W-2</strain>
    </source>
</reference>
<proteinExistence type="predicted"/>
<reference evidence="3" key="1">
    <citation type="submission" date="2013-04" db="EMBL/GenBank/DDBJ databases">
        <title>Thioclava sp. 13D2W-2 Genome Sequencing.</title>
        <authorList>
            <person name="Lai Q."/>
            <person name="Li G."/>
            <person name="Shao Z."/>
        </authorList>
    </citation>
    <scope>NUCLEOTIDE SEQUENCE [LARGE SCALE GENOMIC DNA]</scope>
    <source>
        <strain evidence="3">13D2W-2</strain>
    </source>
</reference>
<dbReference type="eggNOG" id="ENOG5032NBD">
    <property type="taxonomic scope" value="Bacteria"/>
</dbReference>
<evidence type="ECO:0000256" key="1">
    <source>
        <dbReference type="SAM" id="SignalP"/>
    </source>
</evidence>
<feature type="signal peptide" evidence="1">
    <location>
        <begin position="1"/>
        <end position="25"/>
    </location>
</feature>
<dbReference type="EMBL" id="AQRC01000006">
    <property type="protein sequence ID" value="KFE35057.1"/>
    <property type="molecule type" value="Genomic_DNA"/>
</dbReference>
<dbReference type="AlphaFoldDB" id="A0A085TWG0"/>
<accession>A0A085TWG0</accession>
<gene>
    <name evidence="2" type="ORF">DW2_08786</name>
</gene>
<dbReference type="OrthoDB" id="7956241at2"/>
<comment type="caution">
    <text evidence="2">The sequence shown here is derived from an EMBL/GenBank/DDBJ whole genome shotgun (WGS) entry which is preliminary data.</text>
</comment>
<dbReference type="STRING" id="1317124.DW2_08786"/>
<feature type="chain" id="PRO_5001797712" evidence="1">
    <location>
        <begin position="26"/>
        <end position="330"/>
    </location>
</feature>
<evidence type="ECO:0000313" key="2">
    <source>
        <dbReference type="EMBL" id="KFE35057.1"/>
    </source>
</evidence>
<keyword evidence="3" id="KW-1185">Reference proteome</keyword>
<organism evidence="2 3">
    <name type="scientific">Thioclava atlantica</name>
    <dbReference type="NCBI Taxonomy" id="1317124"/>
    <lineage>
        <taxon>Bacteria</taxon>
        <taxon>Pseudomonadati</taxon>
        <taxon>Pseudomonadota</taxon>
        <taxon>Alphaproteobacteria</taxon>
        <taxon>Rhodobacterales</taxon>
        <taxon>Paracoccaceae</taxon>
        <taxon>Thioclava</taxon>
    </lineage>
</organism>
<dbReference type="PATRIC" id="fig|1317124.6.peg.1783"/>